<dbReference type="PANTHER" id="PTHR11206">
    <property type="entry name" value="MULTIDRUG RESISTANCE PROTEIN"/>
    <property type="match status" value="1"/>
</dbReference>
<keyword evidence="2" id="KW-1133">Transmembrane helix</keyword>
<feature type="transmembrane region" description="Helical" evidence="2">
    <location>
        <begin position="109"/>
        <end position="131"/>
    </location>
</feature>
<reference evidence="3 4" key="2">
    <citation type="submission" date="2018-11" db="EMBL/GenBank/DDBJ databases">
        <authorList>
            <consortium name="Pathogen Informatics"/>
        </authorList>
    </citation>
    <scope>NUCLEOTIDE SEQUENCE [LARGE SCALE GENOMIC DNA]</scope>
    <source>
        <strain evidence="3 4">Egypt</strain>
    </source>
</reference>
<dbReference type="EMBL" id="UZAN01050398">
    <property type="protein sequence ID" value="VDP88197.1"/>
    <property type="molecule type" value="Genomic_DNA"/>
</dbReference>
<dbReference type="Proteomes" id="UP000272942">
    <property type="component" value="Unassembled WGS sequence"/>
</dbReference>
<protein>
    <submittedName>
        <fullName evidence="5">Multidrug resistance protein NorM</fullName>
    </submittedName>
</protein>
<proteinExistence type="inferred from homology"/>
<name>A0A183AW77_9TREM</name>
<feature type="transmembrane region" description="Helical" evidence="2">
    <location>
        <begin position="6"/>
        <end position="23"/>
    </location>
</feature>
<dbReference type="InterPro" id="IPR002528">
    <property type="entry name" value="MATE_fam"/>
</dbReference>
<reference evidence="5" key="1">
    <citation type="submission" date="2016-06" db="UniProtKB">
        <authorList>
            <consortium name="WormBaseParasite"/>
        </authorList>
    </citation>
    <scope>IDENTIFICATION</scope>
</reference>
<accession>A0A183AW77</accession>
<dbReference type="OrthoDB" id="2126698at2759"/>
<evidence type="ECO:0000313" key="4">
    <source>
        <dbReference type="Proteomes" id="UP000272942"/>
    </source>
</evidence>
<evidence type="ECO:0000256" key="1">
    <source>
        <dbReference type="ARBA" id="ARBA00010199"/>
    </source>
</evidence>
<dbReference type="GO" id="GO:0015297">
    <property type="term" value="F:antiporter activity"/>
    <property type="evidence" value="ECO:0007669"/>
    <property type="project" value="InterPro"/>
</dbReference>
<evidence type="ECO:0000313" key="3">
    <source>
        <dbReference type="EMBL" id="VDP88197.1"/>
    </source>
</evidence>
<keyword evidence="4" id="KW-1185">Reference proteome</keyword>
<keyword evidence="2" id="KW-0812">Transmembrane</keyword>
<gene>
    <name evidence="3" type="ORF">ECPE_LOCUS11212</name>
</gene>
<dbReference type="GO" id="GO:0042910">
    <property type="term" value="F:xenobiotic transmembrane transporter activity"/>
    <property type="evidence" value="ECO:0007669"/>
    <property type="project" value="InterPro"/>
</dbReference>
<sequence>MNTLKVLLIIFLFYSEINFSAALKNWGIIFRMGIPGVFMVALEEWCFEALTFVAGSMGEVTLGAHAIAFQIQSIIYMVPLGIFTAVNVRVGQRLGAFDPIGGRFAYRTALGLIPFIAMLTGGPVILLRHHLPYLFTQDP</sequence>
<feature type="transmembrane region" description="Helical" evidence="2">
    <location>
        <begin position="67"/>
        <end position="88"/>
    </location>
</feature>
<evidence type="ECO:0000313" key="5">
    <source>
        <dbReference type="WBParaSite" id="ECPE_0001124701-mRNA-1"/>
    </source>
</evidence>
<keyword evidence="2" id="KW-0472">Membrane</keyword>
<comment type="similarity">
    <text evidence="1">Belongs to the multi antimicrobial extrusion (MATE) (TC 2.A.66.1) family.</text>
</comment>
<dbReference type="Pfam" id="PF01554">
    <property type="entry name" value="MatE"/>
    <property type="match status" value="1"/>
</dbReference>
<dbReference type="WBParaSite" id="ECPE_0001124701-mRNA-1">
    <property type="protein sequence ID" value="ECPE_0001124701-mRNA-1"/>
    <property type="gene ID" value="ECPE_0001124701"/>
</dbReference>
<dbReference type="AlphaFoldDB" id="A0A183AW77"/>
<dbReference type="GO" id="GO:0016020">
    <property type="term" value="C:membrane"/>
    <property type="evidence" value="ECO:0007669"/>
    <property type="project" value="InterPro"/>
</dbReference>
<evidence type="ECO:0000256" key="2">
    <source>
        <dbReference type="SAM" id="Phobius"/>
    </source>
</evidence>
<organism evidence="5">
    <name type="scientific">Echinostoma caproni</name>
    <dbReference type="NCBI Taxonomy" id="27848"/>
    <lineage>
        <taxon>Eukaryota</taxon>
        <taxon>Metazoa</taxon>
        <taxon>Spiralia</taxon>
        <taxon>Lophotrochozoa</taxon>
        <taxon>Platyhelminthes</taxon>
        <taxon>Trematoda</taxon>
        <taxon>Digenea</taxon>
        <taxon>Plagiorchiida</taxon>
        <taxon>Echinostomata</taxon>
        <taxon>Echinostomatoidea</taxon>
        <taxon>Echinostomatidae</taxon>
        <taxon>Echinostoma</taxon>
    </lineage>
</organism>